<dbReference type="PANTHER" id="PTHR30055">
    <property type="entry name" value="HTH-TYPE TRANSCRIPTIONAL REGULATOR RUTR"/>
    <property type="match status" value="1"/>
</dbReference>
<dbReference type="SUPFAM" id="SSF48498">
    <property type="entry name" value="Tetracyclin repressor-like, C-terminal domain"/>
    <property type="match status" value="1"/>
</dbReference>
<evidence type="ECO:0000256" key="1">
    <source>
        <dbReference type="ARBA" id="ARBA00023125"/>
    </source>
</evidence>
<dbReference type="EMBL" id="JBHSCN010000005">
    <property type="protein sequence ID" value="MFC4243409.1"/>
    <property type="molecule type" value="Genomic_DNA"/>
</dbReference>
<accession>A0ABV8Q6I5</accession>
<dbReference type="Proteomes" id="UP001595900">
    <property type="component" value="Unassembled WGS sequence"/>
</dbReference>
<dbReference type="InterPro" id="IPR009057">
    <property type="entry name" value="Homeodomain-like_sf"/>
</dbReference>
<evidence type="ECO:0000259" key="3">
    <source>
        <dbReference type="PROSITE" id="PS50977"/>
    </source>
</evidence>
<evidence type="ECO:0000313" key="4">
    <source>
        <dbReference type="EMBL" id="MFC4243409.1"/>
    </source>
</evidence>
<keyword evidence="5" id="KW-1185">Reference proteome</keyword>
<dbReference type="PROSITE" id="PS50977">
    <property type="entry name" value="HTH_TETR_2"/>
    <property type="match status" value="1"/>
</dbReference>
<feature type="domain" description="HTH tetR-type" evidence="3">
    <location>
        <begin position="8"/>
        <end position="68"/>
    </location>
</feature>
<feature type="DNA-binding region" description="H-T-H motif" evidence="2">
    <location>
        <begin position="31"/>
        <end position="50"/>
    </location>
</feature>
<dbReference type="RefSeq" id="WP_390228441.1">
    <property type="nucleotide sequence ID" value="NZ_JBHSCN010000005.1"/>
</dbReference>
<protein>
    <submittedName>
        <fullName evidence="4">TetR/AcrR family transcriptional regulator</fullName>
    </submittedName>
</protein>
<dbReference type="PRINTS" id="PR00455">
    <property type="entry name" value="HTHTETR"/>
</dbReference>
<name>A0ABV8Q6I5_9MICO</name>
<dbReference type="InterPro" id="IPR050109">
    <property type="entry name" value="HTH-type_TetR-like_transc_reg"/>
</dbReference>
<evidence type="ECO:0000256" key="2">
    <source>
        <dbReference type="PROSITE-ProRule" id="PRU00335"/>
    </source>
</evidence>
<organism evidence="4 5">
    <name type="scientific">Gryllotalpicola reticulitermitis</name>
    <dbReference type="NCBI Taxonomy" id="1184153"/>
    <lineage>
        <taxon>Bacteria</taxon>
        <taxon>Bacillati</taxon>
        <taxon>Actinomycetota</taxon>
        <taxon>Actinomycetes</taxon>
        <taxon>Micrococcales</taxon>
        <taxon>Microbacteriaceae</taxon>
        <taxon>Gryllotalpicola</taxon>
    </lineage>
</organism>
<dbReference type="InterPro" id="IPR036271">
    <property type="entry name" value="Tet_transcr_reg_TetR-rel_C_sf"/>
</dbReference>
<proteinExistence type="predicted"/>
<dbReference type="SUPFAM" id="SSF46689">
    <property type="entry name" value="Homeodomain-like"/>
    <property type="match status" value="1"/>
</dbReference>
<dbReference type="Pfam" id="PF00440">
    <property type="entry name" value="TetR_N"/>
    <property type="match status" value="1"/>
</dbReference>
<reference evidence="5" key="1">
    <citation type="journal article" date="2019" name="Int. J. Syst. Evol. Microbiol.">
        <title>The Global Catalogue of Microorganisms (GCM) 10K type strain sequencing project: providing services to taxonomists for standard genome sequencing and annotation.</title>
        <authorList>
            <consortium name="The Broad Institute Genomics Platform"/>
            <consortium name="The Broad Institute Genome Sequencing Center for Infectious Disease"/>
            <person name="Wu L."/>
            <person name="Ma J."/>
        </authorList>
    </citation>
    <scope>NUCLEOTIDE SEQUENCE [LARGE SCALE GENOMIC DNA]</scope>
    <source>
        <strain evidence="5">CGMCC 1.10363</strain>
    </source>
</reference>
<gene>
    <name evidence="4" type="ORF">ACFOYW_08490</name>
</gene>
<keyword evidence="1 2" id="KW-0238">DNA-binding</keyword>
<dbReference type="Gene3D" id="1.10.357.10">
    <property type="entry name" value="Tetracycline Repressor, domain 2"/>
    <property type="match status" value="1"/>
</dbReference>
<comment type="caution">
    <text evidence="4">The sequence shown here is derived from an EMBL/GenBank/DDBJ whole genome shotgun (WGS) entry which is preliminary data.</text>
</comment>
<sequence>METRTRKRPALERVVRTADRLFYERGLHETGVDTIAAEADVSKATMYTYFPSKDDLVAEYLRGRSSAWRDVVAERFAAHEGDARSKALLVFDLLGEWFAAGGFNGCPFINAEAESDASSPAHAVNLEHRGWALGLFDGLLAEAGASPKRRDPAALALVMLYDGCMVGAHTRPDLAWAASARVAAAAIFDSAVG</sequence>
<dbReference type="InterPro" id="IPR001647">
    <property type="entry name" value="HTH_TetR"/>
</dbReference>
<evidence type="ECO:0000313" key="5">
    <source>
        <dbReference type="Proteomes" id="UP001595900"/>
    </source>
</evidence>
<dbReference type="PANTHER" id="PTHR30055:SF200">
    <property type="entry name" value="HTH-TYPE TRANSCRIPTIONAL REPRESSOR BDCR"/>
    <property type="match status" value="1"/>
</dbReference>